<gene>
    <name evidence="2" type="ORF">GCM10007877_15950</name>
</gene>
<dbReference type="GO" id="GO:0016747">
    <property type="term" value="F:acyltransferase activity, transferring groups other than amino-acyl groups"/>
    <property type="evidence" value="ECO:0007669"/>
    <property type="project" value="InterPro"/>
</dbReference>
<accession>A0AA37WN36</accession>
<dbReference type="SUPFAM" id="SSF55729">
    <property type="entry name" value="Acyl-CoA N-acyltransferases (Nat)"/>
    <property type="match status" value="1"/>
</dbReference>
<dbReference type="EMBL" id="BSPD01000035">
    <property type="protein sequence ID" value="GLS25881.1"/>
    <property type="molecule type" value="Genomic_DNA"/>
</dbReference>
<dbReference type="AlphaFoldDB" id="A0AA37WN36"/>
<dbReference type="Pfam" id="PF00583">
    <property type="entry name" value="Acetyltransf_1"/>
    <property type="match status" value="1"/>
</dbReference>
<dbReference type="Gene3D" id="3.40.630.30">
    <property type="match status" value="1"/>
</dbReference>
<dbReference type="Proteomes" id="UP001156870">
    <property type="component" value="Unassembled WGS sequence"/>
</dbReference>
<organism evidence="2 3">
    <name type="scientific">Marinibactrum halimedae</name>
    <dbReference type="NCBI Taxonomy" id="1444977"/>
    <lineage>
        <taxon>Bacteria</taxon>
        <taxon>Pseudomonadati</taxon>
        <taxon>Pseudomonadota</taxon>
        <taxon>Gammaproteobacteria</taxon>
        <taxon>Cellvibrionales</taxon>
        <taxon>Cellvibrionaceae</taxon>
        <taxon>Marinibactrum</taxon>
    </lineage>
</organism>
<reference evidence="2 3" key="1">
    <citation type="journal article" date="2014" name="Int. J. Syst. Evol. Microbiol.">
        <title>Complete genome sequence of Corynebacterium casei LMG S-19264T (=DSM 44701T), isolated from a smear-ripened cheese.</title>
        <authorList>
            <consortium name="US DOE Joint Genome Institute (JGI-PGF)"/>
            <person name="Walter F."/>
            <person name="Albersmeier A."/>
            <person name="Kalinowski J."/>
            <person name="Ruckert C."/>
        </authorList>
    </citation>
    <scope>NUCLEOTIDE SEQUENCE [LARGE SCALE GENOMIC DNA]</scope>
    <source>
        <strain evidence="2 3">NBRC 110095</strain>
    </source>
</reference>
<name>A0AA37WN36_9GAMM</name>
<protein>
    <recommendedName>
        <fullName evidence="1">N-acetyltransferase domain-containing protein</fullName>
    </recommendedName>
</protein>
<proteinExistence type="predicted"/>
<sequence length="176" mass="19535">MIEIITAKPKHIPILLSFWEALSSHLPESVFPSNQAAQKERLQSLAEHVTSSSASVALLAISSVRNKRKGEQTKVGSRNLDEAVIGCIAGHIHDRPEFDTSPLGILYNLWVSAEFRRQGVGRTLVLALENQLREKGAKALQVAWRHSERENISSEAAAAFWQRLGYLHYESIAGKV</sequence>
<dbReference type="RefSeq" id="WP_232595062.1">
    <property type="nucleotide sequence ID" value="NZ_BSPD01000035.1"/>
</dbReference>
<evidence type="ECO:0000259" key="1">
    <source>
        <dbReference type="PROSITE" id="PS51186"/>
    </source>
</evidence>
<dbReference type="InterPro" id="IPR000182">
    <property type="entry name" value="GNAT_dom"/>
</dbReference>
<keyword evidence="3" id="KW-1185">Reference proteome</keyword>
<comment type="caution">
    <text evidence="2">The sequence shown here is derived from an EMBL/GenBank/DDBJ whole genome shotgun (WGS) entry which is preliminary data.</text>
</comment>
<feature type="domain" description="N-acetyltransferase" evidence="1">
    <location>
        <begin position="2"/>
        <end position="176"/>
    </location>
</feature>
<dbReference type="PROSITE" id="PS51186">
    <property type="entry name" value="GNAT"/>
    <property type="match status" value="1"/>
</dbReference>
<evidence type="ECO:0000313" key="3">
    <source>
        <dbReference type="Proteomes" id="UP001156870"/>
    </source>
</evidence>
<dbReference type="InterPro" id="IPR016181">
    <property type="entry name" value="Acyl_CoA_acyltransferase"/>
</dbReference>
<evidence type="ECO:0000313" key="2">
    <source>
        <dbReference type="EMBL" id="GLS25881.1"/>
    </source>
</evidence>
<dbReference type="CDD" id="cd04301">
    <property type="entry name" value="NAT_SF"/>
    <property type="match status" value="1"/>
</dbReference>